<sequence>MIQGLLRCVHAVRNAVRFFRQESIMLTAYYVHRLPADYDLDIIRNRVRERGRLWDDTPDLLFKGFLLREAGRHGATENGYASFYLWRNEQAFARFVTDGRYRVVTDSFGRAPIDTQVALDARKGSASTGRFARLETIEIPADADLDAALAREIARNREAAARQGVVAAAVSLDPLRWRLTRALVTEHEPDDGGAGTVYQVLHLARPLLDTLDAGRA</sequence>
<name>A0A0H2XXV5_BURO1</name>
<organism evidence="1">
    <name type="scientific">Burkholderia orbicola (strain AU 1054)</name>
    <dbReference type="NCBI Taxonomy" id="331271"/>
    <lineage>
        <taxon>Bacteria</taxon>
        <taxon>Pseudomonadati</taxon>
        <taxon>Pseudomonadota</taxon>
        <taxon>Betaproteobacteria</taxon>
        <taxon>Burkholderiales</taxon>
        <taxon>Burkholderiaceae</taxon>
        <taxon>Burkholderia</taxon>
        <taxon>Burkholderia cepacia complex</taxon>
        <taxon>Burkholderia orbicola</taxon>
    </lineage>
</organism>
<protein>
    <recommendedName>
        <fullName evidence="2">DUF4865 domain-containing protein</fullName>
    </recommendedName>
</protein>
<dbReference type="Pfam" id="PF16157">
    <property type="entry name" value="DUF4865"/>
    <property type="match status" value="1"/>
</dbReference>
<dbReference type="EMBL" id="CP000379">
    <property type="protein sequence ID" value="ABF79060.1"/>
    <property type="molecule type" value="Genomic_DNA"/>
</dbReference>
<dbReference type="InterPro" id="IPR032349">
    <property type="entry name" value="DUF4865"/>
</dbReference>
<gene>
    <name evidence="1" type="ordered locus">Bcen_4172</name>
</gene>
<evidence type="ECO:0000313" key="1">
    <source>
        <dbReference type="EMBL" id="ABF79060.1"/>
    </source>
</evidence>
<evidence type="ECO:0008006" key="2">
    <source>
        <dbReference type="Google" id="ProtNLM"/>
    </source>
</evidence>
<reference evidence="1" key="1">
    <citation type="submission" date="2006-05" db="EMBL/GenBank/DDBJ databases">
        <title>Complete sequence of chromosome 2 of Burkholderia cenocepacia AU 1054.</title>
        <authorList>
            <consortium name="US DOE Joint Genome Institute"/>
            <person name="Copeland A."/>
            <person name="Lucas S."/>
            <person name="Lapidus A."/>
            <person name="Barry K."/>
            <person name="Detter J.C."/>
            <person name="Glavina del Rio T."/>
            <person name="Hammon N."/>
            <person name="Israni S."/>
            <person name="Dalin E."/>
            <person name="Tice H."/>
            <person name="Pitluck S."/>
            <person name="Chain P."/>
            <person name="Malfatti S."/>
            <person name="Shin M."/>
            <person name="Vergez L."/>
            <person name="Schmutz J."/>
            <person name="Larimer F."/>
            <person name="Land M."/>
            <person name="Hauser L."/>
            <person name="Kyrpides N."/>
            <person name="Lykidis A."/>
            <person name="LiPuma J.J."/>
            <person name="Konstantinidis K."/>
            <person name="Tiedje J.M."/>
            <person name="Richardson P."/>
        </authorList>
    </citation>
    <scope>NUCLEOTIDE SEQUENCE [LARGE SCALE GENOMIC DNA]</scope>
    <source>
        <strain evidence="1">AU 1054</strain>
    </source>
</reference>
<dbReference type="AlphaFoldDB" id="A0A0H2XXV5"/>
<proteinExistence type="predicted"/>
<accession>A0A0H2XXV5</accession>
<dbReference type="HOGENOM" id="CLU_087283_0_0_4"/>